<reference evidence="2" key="1">
    <citation type="submission" date="2020-05" db="EMBL/GenBank/DDBJ databases">
        <authorList>
            <person name="Chiriac C."/>
            <person name="Salcher M."/>
            <person name="Ghai R."/>
            <person name="Kavagutti S V."/>
        </authorList>
    </citation>
    <scope>NUCLEOTIDE SEQUENCE</scope>
</reference>
<dbReference type="EMBL" id="LR797471">
    <property type="protein sequence ID" value="CAB4218068.1"/>
    <property type="molecule type" value="Genomic_DNA"/>
</dbReference>
<feature type="region of interest" description="Disordered" evidence="1">
    <location>
        <begin position="451"/>
        <end position="475"/>
    </location>
</feature>
<feature type="compositionally biased region" description="Low complexity" evidence="1">
    <location>
        <begin position="144"/>
        <end position="162"/>
    </location>
</feature>
<organism evidence="2">
    <name type="scientific">uncultured Caudovirales phage</name>
    <dbReference type="NCBI Taxonomy" id="2100421"/>
    <lineage>
        <taxon>Viruses</taxon>
        <taxon>Duplodnaviria</taxon>
        <taxon>Heunggongvirae</taxon>
        <taxon>Uroviricota</taxon>
        <taxon>Caudoviricetes</taxon>
        <taxon>Peduoviridae</taxon>
        <taxon>Maltschvirus</taxon>
        <taxon>Maltschvirus maltsch</taxon>
    </lineage>
</organism>
<name>A0A6J5SRE4_9CAUD</name>
<feature type="region of interest" description="Disordered" evidence="1">
    <location>
        <begin position="138"/>
        <end position="168"/>
    </location>
</feature>
<accession>A0A6J5SRE4</accession>
<protein>
    <submittedName>
        <fullName evidence="2">Uncharacterized protein</fullName>
    </submittedName>
</protein>
<evidence type="ECO:0000313" key="2">
    <source>
        <dbReference type="EMBL" id="CAB4218068.1"/>
    </source>
</evidence>
<sequence length="475" mass="51220">MAELNFNALARPGPRGFMQGYEQGQQQRMAQETNQIAQDTSRFKLEELKRDREEAMQLQTQLKGMGHNGDLNAFFDEIAKTGKPEYVQMALEGKQKLKDLDAYAKLGSGGAPAPVAAPAQPMMRMPVAAAPASALGSGTFGMEPPTNALAAPAPAPTNALAPQPGADQIAPTQQRIRQLLDFARTNPRMAKQAMDEAKILQDQLELYSKRGQNEPPDAVMMQRLGYPLTPQGYQLYRDAQRQERMLSPLEEEQRIRIALASRPPAQPAQPVAPTITQIVDPTNPNQMITIDARRYQGGGVGTPGVLGVGGKEPGAALRMNKAEAGKTQLADDLDNLRTSFQTLDNLRAIPSTQRNAISNVTSALASTRAGQLTGQAFATEAQVERDVINSARSRLVNSIKNATGMSAQQLNSNVELQTMLKSISDPGQSYQSAIRIIGDIEDAYVKGSGQLPKSGRVAPETQGTGGFKYLGKEGK</sequence>
<gene>
    <name evidence="2" type="ORF">UFOVP1610_3</name>
</gene>
<proteinExistence type="predicted"/>
<evidence type="ECO:0000256" key="1">
    <source>
        <dbReference type="SAM" id="MobiDB-lite"/>
    </source>
</evidence>